<dbReference type="Pfam" id="PF13672">
    <property type="entry name" value="PP2C_2"/>
    <property type="match status" value="1"/>
</dbReference>
<evidence type="ECO:0000313" key="2">
    <source>
        <dbReference type="EMBL" id="MFD2158179.1"/>
    </source>
</evidence>
<dbReference type="EMBL" id="JBHUJB010000021">
    <property type="protein sequence ID" value="MFD2158179.1"/>
    <property type="molecule type" value="Genomic_DNA"/>
</dbReference>
<proteinExistence type="predicted"/>
<name>A0ABW4Z888_9BACT</name>
<dbReference type="RefSeq" id="WP_377090332.1">
    <property type="nucleotide sequence ID" value="NZ_JBHSJL010000014.1"/>
</dbReference>
<keyword evidence="3" id="KW-1185">Reference proteome</keyword>
<sequence>MITTAPIESALKVSVGQCSRAGLKQQNEDCVGVEVPDAVSSYTKGIAAVVADGVSAASGGQMAARMCVRSFIFDYYSTPDSWSVKTSGQRVLNALNRWLYSQGHSEGLAKEKGYLSTHSSIVLASNTAHIFHIGDSRVYRLRDEKLELLTNDHNTQVARGVVYLSRAMGLNLNPKVDYREVGFEQGDVFVLTTDGVHGWLRDSEIVQVLGGHDSLDSGAEALVEKALLKGSDDNLTAMVLRVDSVPEASQEEMQRFLRERPFPPLLYPGMKIDGLEVEQILFESARSQVYRVVDPLSGECFAMKTPSPNFQDDPAYIDRFIAEEWIGRRVDHRNLISVVERS</sequence>
<protein>
    <submittedName>
        <fullName evidence="2">Protein phosphatase 2C domain-containing protein</fullName>
    </submittedName>
</protein>
<dbReference type="SUPFAM" id="SSF81606">
    <property type="entry name" value="PP2C-like"/>
    <property type="match status" value="1"/>
</dbReference>
<accession>A0ABW4Z888</accession>
<dbReference type="Proteomes" id="UP001597389">
    <property type="component" value="Unassembled WGS sequence"/>
</dbReference>
<dbReference type="SMART" id="SM00332">
    <property type="entry name" value="PP2Cc"/>
    <property type="match status" value="1"/>
</dbReference>
<dbReference type="SMART" id="SM00331">
    <property type="entry name" value="PP2C_SIG"/>
    <property type="match status" value="1"/>
</dbReference>
<feature type="domain" description="PPM-type phosphatase" evidence="1">
    <location>
        <begin position="14"/>
        <end position="242"/>
    </location>
</feature>
<organism evidence="2 3">
    <name type="scientific">Rubritalea tangerina</name>
    <dbReference type="NCBI Taxonomy" id="430798"/>
    <lineage>
        <taxon>Bacteria</taxon>
        <taxon>Pseudomonadati</taxon>
        <taxon>Verrucomicrobiota</taxon>
        <taxon>Verrucomicrobiia</taxon>
        <taxon>Verrucomicrobiales</taxon>
        <taxon>Rubritaleaceae</taxon>
        <taxon>Rubritalea</taxon>
    </lineage>
</organism>
<dbReference type="InterPro" id="IPR036457">
    <property type="entry name" value="PPM-type-like_dom_sf"/>
</dbReference>
<dbReference type="CDD" id="cd00143">
    <property type="entry name" value="PP2Cc"/>
    <property type="match status" value="1"/>
</dbReference>
<gene>
    <name evidence="2" type="ORF">ACFSW8_04650</name>
</gene>
<evidence type="ECO:0000259" key="1">
    <source>
        <dbReference type="PROSITE" id="PS51746"/>
    </source>
</evidence>
<dbReference type="SUPFAM" id="SSF56112">
    <property type="entry name" value="Protein kinase-like (PK-like)"/>
    <property type="match status" value="1"/>
</dbReference>
<reference evidence="3" key="1">
    <citation type="journal article" date="2019" name="Int. J. Syst. Evol. Microbiol.">
        <title>The Global Catalogue of Microorganisms (GCM) 10K type strain sequencing project: providing services to taxonomists for standard genome sequencing and annotation.</title>
        <authorList>
            <consortium name="The Broad Institute Genomics Platform"/>
            <consortium name="The Broad Institute Genome Sequencing Center for Infectious Disease"/>
            <person name="Wu L."/>
            <person name="Ma J."/>
        </authorList>
    </citation>
    <scope>NUCLEOTIDE SEQUENCE [LARGE SCALE GENOMIC DNA]</scope>
    <source>
        <strain evidence="3">CCUG 57942</strain>
    </source>
</reference>
<dbReference type="PROSITE" id="PS51746">
    <property type="entry name" value="PPM_2"/>
    <property type="match status" value="1"/>
</dbReference>
<dbReference type="Gene3D" id="3.60.40.10">
    <property type="entry name" value="PPM-type phosphatase domain"/>
    <property type="match status" value="1"/>
</dbReference>
<dbReference type="Gene3D" id="3.30.200.20">
    <property type="entry name" value="Phosphorylase Kinase, domain 1"/>
    <property type="match status" value="1"/>
</dbReference>
<dbReference type="InterPro" id="IPR001932">
    <property type="entry name" value="PPM-type_phosphatase-like_dom"/>
</dbReference>
<evidence type="ECO:0000313" key="3">
    <source>
        <dbReference type="Proteomes" id="UP001597389"/>
    </source>
</evidence>
<dbReference type="InterPro" id="IPR011009">
    <property type="entry name" value="Kinase-like_dom_sf"/>
</dbReference>
<comment type="caution">
    <text evidence="2">The sequence shown here is derived from an EMBL/GenBank/DDBJ whole genome shotgun (WGS) entry which is preliminary data.</text>
</comment>